<organism evidence="1 2">
    <name type="scientific">Candidatus Avoscillospira avistercoris</name>
    <dbReference type="NCBI Taxonomy" id="2840707"/>
    <lineage>
        <taxon>Bacteria</taxon>
        <taxon>Bacillati</taxon>
        <taxon>Bacillota</taxon>
        <taxon>Clostridia</taxon>
        <taxon>Eubacteriales</taxon>
        <taxon>Oscillospiraceae</taxon>
        <taxon>Oscillospiraceae incertae sedis</taxon>
        <taxon>Candidatus Avoscillospira</taxon>
    </lineage>
</organism>
<evidence type="ECO:0000313" key="2">
    <source>
        <dbReference type="Proteomes" id="UP000886741"/>
    </source>
</evidence>
<name>A0A9D1JSL9_9FIRM</name>
<reference evidence="1" key="1">
    <citation type="submission" date="2020-10" db="EMBL/GenBank/DDBJ databases">
        <authorList>
            <person name="Gilroy R."/>
        </authorList>
    </citation>
    <scope>NUCLEOTIDE SEQUENCE</scope>
    <source>
        <strain evidence="1">ChiBcec16-1751</strain>
    </source>
</reference>
<dbReference type="Pfam" id="PF02620">
    <property type="entry name" value="YceD"/>
    <property type="match status" value="1"/>
</dbReference>
<gene>
    <name evidence="1" type="ORF">IAA83_03010</name>
</gene>
<sequence>MLLGLSKIIDCPGGIVPFEMTLDLREETFGGGRPVTEPVRCTGQVRNTAGVLVLTGTLETRLNGTCDRCATEFSREVRFPVEAILVRELADEDNADEWTFLLDGDNADLDDIMTTAFVLSMDSKLLCSEDCKGLCAKCGKNLNEGPCQCKPDVDPRFAALQQLLQ</sequence>
<dbReference type="Proteomes" id="UP000886741">
    <property type="component" value="Unassembled WGS sequence"/>
</dbReference>
<protein>
    <submittedName>
        <fullName evidence="1">DUF177 domain-containing protein</fullName>
    </submittedName>
</protein>
<accession>A0A9D1JSL9</accession>
<dbReference type="PANTHER" id="PTHR34374">
    <property type="entry name" value="LARGE RIBOSOMAL RNA SUBUNIT ACCUMULATION PROTEIN YCED HOMOLOG 1, CHLOROPLASTIC"/>
    <property type="match status" value="1"/>
</dbReference>
<comment type="caution">
    <text evidence="1">The sequence shown here is derived from an EMBL/GenBank/DDBJ whole genome shotgun (WGS) entry which is preliminary data.</text>
</comment>
<proteinExistence type="predicted"/>
<dbReference type="AlphaFoldDB" id="A0A9D1JSL9"/>
<dbReference type="PANTHER" id="PTHR34374:SF1">
    <property type="entry name" value="LARGE RIBOSOMAL RNA SUBUNIT ACCUMULATION PROTEIN YCED HOMOLOG 1, CHLOROPLASTIC"/>
    <property type="match status" value="1"/>
</dbReference>
<reference evidence="1" key="2">
    <citation type="journal article" date="2021" name="PeerJ">
        <title>Extensive microbial diversity within the chicken gut microbiome revealed by metagenomics and culture.</title>
        <authorList>
            <person name="Gilroy R."/>
            <person name="Ravi A."/>
            <person name="Getino M."/>
            <person name="Pursley I."/>
            <person name="Horton D.L."/>
            <person name="Alikhan N.F."/>
            <person name="Baker D."/>
            <person name="Gharbi K."/>
            <person name="Hall N."/>
            <person name="Watson M."/>
            <person name="Adriaenssens E.M."/>
            <person name="Foster-Nyarko E."/>
            <person name="Jarju S."/>
            <person name="Secka A."/>
            <person name="Antonio M."/>
            <person name="Oren A."/>
            <person name="Chaudhuri R.R."/>
            <person name="La Ragione R."/>
            <person name="Hildebrand F."/>
            <person name="Pallen M.J."/>
        </authorList>
    </citation>
    <scope>NUCLEOTIDE SEQUENCE</scope>
    <source>
        <strain evidence="1">ChiBcec16-1751</strain>
    </source>
</reference>
<dbReference type="EMBL" id="DVJJ01000051">
    <property type="protein sequence ID" value="HIS64326.1"/>
    <property type="molecule type" value="Genomic_DNA"/>
</dbReference>
<evidence type="ECO:0000313" key="1">
    <source>
        <dbReference type="EMBL" id="HIS64326.1"/>
    </source>
</evidence>
<dbReference type="InterPro" id="IPR003772">
    <property type="entry name" value="YceD"/>
</dbReference>